<dbReference type="EMBL" id="BMOU01000007">
    <property type="protein sequence ID" value="GGO02651.1"/>
    <property type="molecule type" value="Genomic_DNA"/>
</dbReference>
<dbReference type="RefSeq" id="WP_189001669.1">
    <property type="nucleotide sequence ID" value="NZ_BMOU01000007.1"/>
</dbReference>
<dbReference type="PANTHER" id="PTHR37460:SF1">
    <property type="entry name" value="ENDONUCLEASE III"/>
    <property type="match status" value="1"/>
</dbReference>
<reference evidence="1" key="2">
    <citation type="submission" date="2020-09" db="EMBL/GenBank/DDBJ databases">
        <authorList>
            <person name="Sun Q."/>
            <person name="Ohkuma M."/>
        </authorList>
    </citation>
    <scope>NUCLEOTIDE SEQUENCE</scope>
    <source>
        <strain evidence="1">JCM 17820</strain>
    </source>
</reference>
<evidence type="ECO:0000313" key="1">
    <source>
        <dbReference type="EMBL" id="GGO02651.1"/>
    </source>
</evidence>
<evidence type="ECO:0008006" key="3">
    <source>
        <dbReference type="Google" id="ProtNLM"/>
    </source>
</evidence>
<dbReference type="Pfam" id="PF01986">
    <property type="entry name" value="DUF123"/>
    <property type="match status" value="1"/>
</dbReference>
<dbReference type="InterPro" id="IPR002837">
    <property type="entry name" value="DUF123"/>
</dbReference>
<keyword evidence="2" id="KW-1185">Reference proteome</keyword>
<evidence type="ECO:0000313" key="2">
    <source>
        <dbReference type="Proteomes" id="UP000605784"/>
    </source>
</evidence>
<gene>
    <name evidence="1" type="ORF">GCM10009030_37440</name>
</gene>
<name>A0A830GSD5_9EURY</name>
<accession>A0A830GSD5</accession>
<protein>
    <recommendedName>
        <fullName evidence="3">Uri superfamily endonuclease</fullName>
    </recommendedName>
</protein>
<dbReference type="CDD" id="cd10441">
    <property type="entry name" value="GIY-YIG_COG1833"/>
    <property type="match status" value="1"/>
</dbReference>
<dbReference type="Proteomes" id="UP000605784">
    <property type="component" value="Unassembled WGS sequence"/>
</dbReference>
<reference evidence="1" key="1">
    <citation type="journal article" date="2014" name="Int. J. Syst. Evol. Microbiol.">
        <title>Complete genome sequence of Corynebacterium casei LMG S-19264T (=DSM 44701T), isolated from a smear-ripened cheese.</title>
        <authorList>
            <consortium name="US DOE Joint Genome Institute (JGI-PGF)"/>
            <person name="Walter F."/>
            <person name="Albersmeier A."/>
            <person name="Kalinowski J."/>
            <person name="Ruckert C."/>
        </authorList>
    </citation>
    <scope>NUCLEOTIDE SEQUENCE</scope>
    <source>
        <strain evidence="1">JCM 17820</strain>
    </source>
</reference>
<dbReference type="AlphaFoldDB" id="A0A830GSD5"/>
<dbReference type="PANTHER" id="PTHR37460">
    <property type="entry name" value="ENDONUCLEASE III"/>
    <property type="match status" value="1"/>
</dbReference>
<sequence>MDGGTYTLVLERDSDGPLAVGALGDLSLPAGWYAYTGSALGAGGFSRVDRHRAVASGDNDARHWHVDYLLGDGATRFDTVVTTRADVECAVAEHLQDHGATESVPDFGCSDCGCRSHLVCSDRRDVLLTAVETAHAAVDD</sequence>
<organism evidence="1 2">
    <name type="scientific">Haloarcula pellucida</name>
    <dbReference type="NCBI Taxonomy" id="1427151"/>
    <lineage>
        <taxon>Archaea</taxon>
        <taxon>Methanobacteriati</taxon>
        <taxon>Methanobacteriota</taxon>
        <taxon>Stenosarchaea group</taxon>
        <taxon>Halobacteria</taxon>
        <taxon>Halobacteriales</taxon>
        <taxon>Haloarculaceae</taxon>
        <taxon>Haloarcula</taxon>
    </lineage>
</organism>
<proteinExistence type="predicted"/>
<comment type="caution">
    <text evidence="1">The sequence shown here is derived from an EMBL/GenBank/DDBJ whole genome shotgun (WGS) entry which is preliminary data.</text>
</comment>